<protein>
    <submittedName>
        <fullName evidence="1">Uncharacterized protein</fullName>
    </submittedName>
</protein>
<dbReference type="Proteomes" id="UP000267418">
    <property type="component" value="Unassembled WGS sequence"/>
</dbReference>
<proteinExistence type="predicted"/>
<keyword evidence="2" id="KW-1185">Reference proteome</keyword>
<dbReference type="AlphaFoldDB" id="A0A3S0JSW4"/>
<dbReference type="EMBL" id="RXOE01000008">
    <property type="protein sequence ID" value="RTQ31886.1"/>
    <property type="molecule type" value="Genomic_DNA"/>
</dbReference>
<gene>
    <name evidence="1" type="ORF">EJP69_24930</name>
</gene>
<organism evidence="1 2">
    <name type="scientific">Variovorax gossypii</name>
    <dbReference type="NCBI Taxonomy" id="1679495"/>
    <lineage>
        <taxon>Bacteria</taxon>
        <taxon>Pseudomonadati</taxon>
        <taxon>Pseudomonadota</taxon>
        <taxon>Betaproteobacteria</taxon>
        <taxon>Burkholderiales</taxon>
        <taxon>Comamonadaceae</taxon>
        <taxon>Variovorax</taxon>
    </lineage>
</organism>
<name>A0A3S0JSW4_9BURK</name>
<reference evidence="1 2" key="1">
    <citation type="submission" date="2018-12" db="EMBL/GenBank/DDBJ databases">
        <title>The genome of Variovorax gossypii DSM 100435.</title>
        <authorList>
            <person name="Gao J."/>
            <person name="Sun J."/>
        </authorList>
    </citation>
    <scope>NUCLEOTIDE SEQUENCE [LARGE SCALE GENOMIC DNA]</scope>
    <source>
        <strain evidence="1 2">DSM 100435</strain>
    </source>
</reference>
<accession>A0A3S0JSW4</accession>
<sequence length="116" mass="13431">MESKLFFDLIEISRTSDEKKIVILFSGVEHIVRIERIRGTDLWIIPTGQSKDIFGGDDHFDDRIWGRIEKIGEDLNVRHPVRQLNWSELSECLARNGDLDLLIEEMLRNGNGPNLD</sequence>
<dbReference type="RefSeq" id="WP_126472915.1">
    <property type="nucleotide sequence ID" value="NZ_RXOE01000008.1"/>
</dbReference>
<evidence type="ECO:0000313" key="2">
    <source>
        <dbReference type="Proteomes" id="UP000267418"/>
    </source>
</evidence>
<comment type="caution">
    <text evidence="1">The sequence shown here is derived from an EMBL/GenBank/DDBJ whole genome shotgun (WGS) entry which is preliminary data.</text>
</comment>
<evidence type="ECO:0000313" key="1">
    <source>
        <dbReference type="EMBL" id="RTQ31886.1"/>
    </source>
</evidence>